<name>A0A0F9YAA1_9ZZZZ</name>
<proteinExistence type="predicted"/>
<gene>
    <name evidence="2" type="ORF">LCGC14_0040410</name>
</gene>
<feature type="domain" description="HDOD" evidence="1">
    <location>
        <begin position="157"/>
        <end position="357"/>
    </location>
</feature>
<dbReference type="AlphaFoldDB" id="A0A0F9YAA1"/>
<dbReference type="PANTHER" id="PTHR33525:SF3">
    <property type="entry name" value="RIBONUCLEASE Y"/>
    <property type="match status" value="1"/>
</dbReference>
<dbReference type="Gene3D" id="1.10.3210.10">
    <property type="entry name" value="Hypothetical protein af1432"/>
    <property type="match status" value="1"/>
</dbReference>
<organism evidence="2">
    <name type="scientific">marine sediment metagenome</name>
    <dbReference type="NCBI Taxonomy" id="412755"/>
    <lineage>
        <taxon>unclassified sequences</taxon>
        <taxon>metagenomes</taxon>
        <taxon>ecological metagenomes</taxon>
    </lineage>
</organism>
<dbReference type="PROSITE" id="PS51833">
    <property type="entry name" value="HDOD"/>
    <property type="match status" value="1"/>
</dbReference>
<evidence type="ECO:0000259" key="1">
    <source>
        <dbReference type="PROSITE" id="PS51833"/>
    </source>
</evidence>
<dbReference type="GO" id="GO:0002161">
    <property type="term" value="F:aminoacyl-tRNA deacylase activity"/>
    <property type="evidence" value="ECO:0007669"/>
    <property type="project" value="InterPro"/>
</dbReference>
<dbReference type="Pfam" id="PF08668">
    <property type="entry name" value="HDOD"/>
    <property type="match status" value="1"/>
</dbReference>
<dbReference type="InterPro" id="IPR036754">
    <property type="entry name" value="YbaK/aa-tRNA-synt-asso_dom_sf"/>
</dbReference>
<dbReference type="PIRSF" id="PIRSF036888">
    <property type="entry name" value="HDGYPm_UCP036888"/>
    <property type="match status" value="1"/>
</dbReference>
<dbReference type="PANTHER" id="PTHR33525">
    <property type="match status" value="1"/>
</dbReference>
<protein>
    <recommendedName>
        <fullName evidence="1">HDOD domain-containing protein</fullName>
    </recommendedName>
</protein>
<reference evidence="2" key="1">
    <citation type="journal article" date="2015" name="Nature">
        <title>Complex archaea that bridge the gap between prokaryotes and eukaryotes.</title>
        <authorList>
            <person name="Spang A."/>
            <person name="Saw J.H."/>
            <person name="Jorgensen S.L."/>
            <person name="Zaremba-Niedzwiedzka K."/>
            <person name="Martijn J."/>
            <person name="Lind A.E."/>
            <person name="van Eijk R."/>
            <person name="Schleper C."/>
            <person name="Guy L."/>
            <person name="Ettema T.J."/>
        </authorList>
    </citation>
    <scope>NUCLEOTIDE SEQUENCE</scope>
</reference>
<dbReference type="EMBL" id="LAZR01000008">
    <property type="protein sequence ID" value="KKO08922.1"/>
    <property type="molecule type" value="Genomic_DNA"/>
</dbReference>
<dbReference type="Gene3D" id="3.90.960.10">
    <property type="entry name" value="YbaK/aminoacyl-tRNA synthetase-associated domain"/>
    <property type="match status" value="1"/>
</dbReference>
<dbReference type="InterPro" id="IPR052340">
    <property type="entry name" value="RNase_Y/CdgJ"/>
</dbReference>
<evidence type="ECO:0000313" key="2">
    <source>
        <dbReference type="EMBL" id="KKO08922.1"/>
    </source>
</evidence>
<sequence length="427" mass="47484">MSDYKPAVRCVLLKDDRNLVQCILPTESLLDLRTLQSVTERGFVPVAQEDIVNASRSRRLQPLSECRDFFVLPTFIDSSLSAGDNLIVDADGLTLSALRETLHAREVNIRHVAFTLAADSLQRDLPEAEHDTQQISDSIRHFTSLRIRQRLDETLEIPPLSATADRIMALRANPNATVAELTSIVEADPSLAAQVVSWASSPYYAAPGKIRSVQDAIVRVLGFDLVSNLAIGLILGKTVEVPKDQSAGFTPYWLQAVYCSTALEAMARMVPASKRPRQGMIYLSGLLHNFGYLVLAHTFPEHFSTICRYAEANPEISHVAIEKHLIGISREQISAWLMQSWNMPEEVSTALRYQQDAEYTGPHAIYANLIFIAMRLFRQHGIGDAPPEPVSDAMFERCGLERGRCEELIDKLVLSADITLIADQMSI</sequence>
<dbReference type="SUPFAM" id="SSF109604">
    <property type="entry name" value="HD-domain/PDEase-like"/>
    <property type="match status" value="1"/>
</dbReference>
<comment type="caution">
    <text evidence="2">The sequence shown here is derived from an EMBL/GenBank/DDBJ whole genome shotgun (WGS) entry which is preliminary data.</text>
</comment>
<accession>A0A0F9YAA1</accession>
<dbReference type="InterPro" id="IPR014627">
    <property type="entry name" value="UCP036888_HDGYP-like"/>
</dbReference>
<dbReference type="InterPro" id="IPR013976">
    <property type="entry name" value="HDOD"/>
</dbReference>